<dbReference type="InterPro" id="IPR005119">
    <property type="entry name" value="LysR_subst-bd"/>
</dbReference>
<dbReference type="SUPFAM" id="SSF46785">
    <property type="entry name" value="Winged helix' DNA-binding domain"/>
    <property type="match status" value="1"/>
</dbReference>
<dbReference type="Pfam" id="PF00126">
    <property type="entry name" value="HTH_1"/>
    <property type="match status" value="1"/>
</dbReference>
<name>A0ABV0EMS4_9ENTE</name>
<dbReference type="InterPro" id="IPR036390">
    <property type="entry name" value="WH_DNA-bd_sf"/>
</dbReference>
<accession>A0ABV0EMS4</accession>
<dbReference type="PANTHER" id="PTHR30346">
    <property type="entry name" value="TRANSCRIPTIONAL DUAL REGULATOR HCAR-RELATED"/>
    <property type="match status" value="1"/>
</dbReference>
<evidence type="ECO:0000256" key="2">
    <source>
        <dbReference type="ARBA" id="ARBA00023015"/>
    </source>
</evidence>
<protein>
    <recommendedName>
        <fullName evidence="5">HTH lysR-type domain-containing protein</fullName>
    </recommendedName>
</protein>
<evidence type="ECO:0000313" key="7">
    <source>
        <dbReference type="Proteomes" id="UP000664357"/>
    </source>
</evidence>
<dbReference type="Gene3D" id="1.10.10.10">
    <property type="entry name" value="Winged helix-like DNA-binding domain superfamily/Winged helix DNA-binding domain"/>
    <property type="match status" value="1"/>
</dbReference>
<comment type="caution">
    <text evidence="6">The sequence shown here is derived from an EMBL/GenBank/DDBJ whole genome shotgun (WGS) entry which is preliminary data.</text>
</comment>
<organism evidence="6 7">
    <name type="scientific">Candidatus Enterococcus ferrettii</name>
    <dbReference type="NCBI Taxonomy" id="2815324"/>
    <lineage>
        <taxon>Bacteria</taxon>
        <taxon>Bacillati</taxon>
        <taxon>Bacillota</taxon>
        <taxon>Bacilli</taxon>
        <taxon>Lactobacillales</taxon>
        <taxon>Enterococcaceae</taxon>
        <taxon>Enterococcus</taxon>
    </lineage>
</organism>
<keyword evidence="3" id="KW-0238">DNA-binding</keyword>
<keyword evidence="7" id="KW-1185">Reference proteome</keyword>
<evidence type="ECO:0000256" key="1">
    <source>
        <dbReference type="ARBA" id="ARBA00009437"/>
    </source>
</evidence>
<dbReference type="InterPro" id="IPR000847">
    <property type="entry name" value="LysR_HTH_N"/>
</dbReference>
<reference evidence="6 7" key="1">
    <citation type="submission" date="2024-02" db="EMBL/GenBank/DDBJ databases">
        <title>The Genome Sequence of Enterococcus sp. DIV0159.</title>
        <authorList>
            <person name="Earl A."/>
            <person name="Manson A."/>
            <person name="Gilmore M."/>
            <person name="Sanders J."/>
            <person name="Shea T."/>
            <person name="Howe W."/>
            <person name="Livny J."/>
            <person name="Cuomo C."/>
            <person name="Neafsey D."/>
            <person name="Birren B."/>
        </authorList>
    </citation>
    <scope>NUCLEOTIDE SEQUENCE [LARGE SCALE GENOMIC DNA]</scope>
    <source>
        <strain evidence="6 7">665A</strain>
    </source>
</reference>
<evidence type="ECO:0000313" key="6">
    <source>
        <dbReference type="EMBL" id="MEO1769921.1"/>
    </source>
</evidence>
<evidence type="ECO:0000256" key="3">
    <source>
        <dbReference type="ARBA" id="ARBA00023125"/>
    </source>
</evidence>
<dbReference type="Gene3D" id="3.40.190.290">
    <property type="match status" value="1"/>
</dbReference>
<keyword evidence="4" id="KW-0804">Transcription</keyword>
<evidence type="ECO:0000256" key="4">
    <source>
        <dbReference type="ARBA" id="ARBA00023163"/>
    </source>
</evidence>
<dbReference type="RefSeq" id="WP_207702024.1">
    <property type="nucleotide sequence ID" value="NZ_JAFREL020000001.1"/>
</dbReference>
<dbReference type="PROSITE" id="PS50931">
    <property type="entry name" value="HTH_LYSR"/>
    <property type="match status" value="1"/>
</dbReference>
<dbReference type="SUPFAM" id="SSF53850">
    <property type="entry name" value="Periplasmic binding protein-like II"/>
    <property type="match status" value="1"/>
</dbReference>
<dbReference type="PANTHER" id="PTHR30346:SF28">
    <property type="entry name" value="HTH-TYPE TRANSCRIPTIONAL REGULATOR CYNR"/>
    <property type="match status" value="1"/>
</dbReference>
<dbReference type="EMBL" id="JAFREL020000001">
    <property type="protein sequence ID" value="MEO1769921.1"/>
    <property type="molecule type" value="Genomic_DNA"/>
</dbReference>
<proteinExistence type="inferred from homology"/>
<gene>
    <name evidence="6" type="ORF">JZO67_001872</name>
</gene>
<comment type="similarity">
    <text evidence="1">Belongs to the LysR transcriptional regulatory family.</text>
</comment>
<sequence length="288" mass="32875">MDIQKLETFIQLAEHLNYSKAAEETYTTQGNVSKHILALEKELTVNLFNRSKRQVTLTASGHELLPYAQEIVHQAHLMQEKAAQVKQRQQHSLTIYTIPTLINYPALEKIATFRNQHPEVNLLLKETENEPLSAIRFFDENTLFFTRLFQLPEHSFDYKIVDQDCFVAVLPADHPLAEEKELSLERLEREAFLLLGKETGLLAPILQLCQQSGFTPENNYGGSRIDLILNMIASGLGISLLMEKTILGKLPEQIVYIPIVPNKLSHLCFVRKKGPHSTANDLFWQSIE</sequence>
<dbReference type="InterPro" id="IPR036388">
    <property type="entry name" value="WH-like_DNA-bd_sf"/>
</dbReference>
<dbReference type="Proteomes" id="UP000664357">
    <property type="component" value="Unassembled WGS sequence"/>
</dbReference>
<feature type="domain" description="HTH lysR-type" evidence="5">
    <location>
        <begin position="1"/>
        <end position="58"/>
    </location>
</feature>
<dbReference type="CDD" id="cd05466">
    <property type="entry name" value="PBP2_LTTR_substrate"/>
    <property type="match status" value="1"/>
</dbReference>
<keyword evidence="2" id="KW-0805">Transcription regulation</keyword>
<evidence type="ECO:0000259" key="5">
    <source>
        <dbReference type="PROSITE" id="PS50931"/>
    </source>
</evidence>
<dbReference type="Pfam" id="PF03466">
    <property type="entry name" value="LysR_substrate"/>
    <property type="match status" value="1"/>
</dbReference>